<comment type="cofactor">
    <cofactor evidence="2">
        <name>Mg(2+)</name>
        <dbReference type="ChEBI" id="CHEBI:18420"/>
    </cofactor>
</comment>
<dbReference type="PANTHER" id="PTHR14950:SF54">
    <property type="entry name" value="RNASE II-LIKE 1"/>
    <property type="match status" value="1"/>
</dbReference>
<dbReference type="GO" id="GO:0005634">
    <property type="term" value="C:nucleus"/>
    <property type="evidence" value="ECO:0007669"/>
    <property type="project" value="TreeGrafter"/>
</dbReference>
<reference evidence="11" key="1">
    <citation type="submission" date="2025-08" db="UniProtKB">
        <authorList>
            <consortium name="RefSeq"/>
        </authorList>
    </citation>
    <scope>IDENTIFICATION</scope>
</reference>
<evidence type="ECO:0000256" key="5">
    <source>
        <dbReference type="ARBA" id="ARBA00022759"/>
    </source>
</evidence>
<feature type="domain" description="RNase III" evidence="9">
    <location>
        <begin position="14"/>
        <end position="155"/>
    </location>
</feature>
<dbReference type="Proteomes" id="UP000504604">
    <property type="component" value="Linkage group LG5"/>
</dbReference>
<dbReference type="GO" id="GO:0003723">
    <property type="term" value="F:RNA binding"/>
    <property type="evidence" value="ECO:0007669"/>
    <property type="project" value="UniProtKB-KW"/>
</dbReference>
<evidence type="ECO:0000256" key="6">
    <source>
        <dbReference type="ARBA" id="ARBA00022801"/>
    </source>
</evidence>
<dbReference type="GO" id="GO:0004525">
    <property type="term" value="F:ribonuclease III activity"/>
    <property type="evidence" value="ECO:0007669"/>
    <property type="project" value="InterPro"/>
</dbReference>
<dbReference type="GO" id="GO:0005737">
    <property type="term" value="C:cytoplasm"/>
    <property type="evidence" value="ECO:0007669"/>
    <property type="project" value="TreeGrafter"/>
</dbReference>
<dbReference type="CDD" id="cd00593">
    <property type="entry name" value="RIBOc"/>
    <property type="match status" value="1"/>
</dbReference>
<dbReference type="FunFam" id="1.10.1520.10:FF:000004">
    <property type="entry name" value="Endoribonuclease dicer-like 1"/>
    <property type="match status" value="1"/>
</dbReference>
<evidence type="ECO:0000256" key="7">
    <source>
        <dbReference type="ARBA" id="ARBA00022842"/>
    </source>
</evidence>
<keyword evidence="3" id="KW-0540">Nuclease</keyword>
<keyword evidence="5" id="KW-0255">Endonuclease</keyword>
<name>A0A8M8UZT1_SESIN</name>
<sequence length="232" mass="26769">MIMGEEQEENPNLVKEIQLITGYGFHDPILLQQAFTHHSYEEGCSSFEWLAHVGDAALHFFITKEHYFLYPDLDPARLTRLRAANADTEKLARAALRHRLHEYLRHNIPLLAIQINKYVEAMVDYPLHSSGLIDAPKVLADVVESLIGAIYIDSKSSIQTTWKVVKNLLEPIITPTTLPIHPVTQLQELSQRHEFTVKMRDLWRETGEIEFTVDWRVPWESQIQCQESCGQI</sequence>
<dbReference type="InterPro" id="IPR036389">
    <property type="entry name" value="RNase_III_sf"/>
</dbReference>
<dbReference type="OrthoDB" id="416741at2759"/>
<keyword evidence="7" id="KW-0460">Magnesium</keyword>
<dbReference type="PANTHER" id="PTHR14950">
    <property type="entry name" value="DICER-RELATED"/>
    <property type="match status" value="1"/>
</dbReference>
<dbReference type="KEGG" id="sind:105162743"/>
<dbReference type="GeneID" id="105162743"/>
<dbReference type="SUPFAM" id="SSF69065">
    <property type="entry name" value="RNase III domain-like"/>
    <property type="match status" value="1"/>
</dbReference>
<dbReference type="RefSeq" id="XP_020549421.1">
    <property type="nucleotide sequence ID" value="XM_020693762.1"/>
</dbReference>
<evidence type="ECO:0000256" key="2">
    <source>
        <dbReference type="ARBA" id="ARBA00001946"/>
    </source>
</evidence>
<evidence type="ECO:0000256" key="3">
    <source>
        <dbReference type="ARBA" id="ARBA00022722"/>
    </source>
</evidence>
<comment type="cofactor">
    <cofactor evidence="1">
        <name>Mn(2+)</name>
        <dbReference type="ChEBI" id="CHEBI:29035"/>
    </cofactor>
</comment>
<keyword evidence="6" id="KW-0378">Hydrolase</keyword>
<dbReference type="GO" id="GO:0046872">
    <property type="term" value="F:metal ion binding"/>
    <property type="evidence" value="ECO:0007669"/>
    <property type="project" value="UniProtKB-KW"/>
</dbReference>
<evidence type="ECO:0000313" key="11">
    <source>
        <dbReference type="RefSeq" id="XP_020549421.1"/>
    </source>
</evidence>
<organism evidence="10 11">
    <name type="scientific">Sesamum indicum</name>
    <name type="common">Oriental sesame</name>
    <name type="synonym">Sesamum orientale</name>
    <dbReference type="NCBI Taxonomy" id="4182"/>
    <lineage>
        <taxon>Eukaryota</taxon>
        <taxon>Viridiplantae</taxon>
        <taxon>Streptophyta</taxon>
        <taxon>Embryophyta</taxon>
        <taxon>Tracheophyta</taxon>
        <taxon>Spermatophyta</taxon>
        <taxon>Magnoliopsida</taxon>
        <taxon>eudicotyledons</taxon>
        <taxon>Gunneridae</taxon>
        <taxon>Pentapetalae</taxon>
        <taxon>asterids</taxon>
        <taxon>lamiids</taxon>
        <taxon>Lamiales</taxon>
        <taxon>Pedaliaceae</taxon>
        <taxon>Sesamum</taxon>
    </lineage>
</organism>
<evidence type="ECO:0000313" key="10">
    <source>
        <dbReference type="Proteomes" id="UP000504604"/>
    </source>
</evidence>
<keyword evidence="4" id="KW-0479">Metal-binding</keyword>
<evidence type="ECO:0000256" key="8">
    <source>
        <dbReference type="ARBA" id="ARBA00022884"/>
    </source>
</evidence>
<dbReference type="GO" id="GO:0030422">
    <property type="term" value="P:siRNA processing"/>
    <property type="evidence" value="ECO:0007669"/>
    <property type="project" value="TreeGrafter"/>
</dbReference>
<dbReference type="InterPro" id="IPR000999">
    <property type="entry name" value="RNase_III_dom"/>
</dbReference>
<keyword evidence="8" id="KW-0694">RNA-binding</keyword>
<evidence type="ECO:0000256" key="4">
    <source>
        <dbReference type="ARBA" id="ARBA00022723"/>
    </source>
</evidence>
<dbReference type="AlphaFoldDB" id="A0A8M8UZT1"/>
<dbReference type="Gene3D" id="1.10.1520.10">
    <property type="entry name" value="Ribonuclease III domain"/>
    <property type="match status" value="1"/>
</dbReference>
<dbReference type="SMART" id="SM00535">
    <property type="entry name" value="RIBOc"/>
    <property type="match status" value="1"/>
</dbReference>
<dbReference type="PROSITE" id="PS50142">
    <property type="entry name" value="RNASE_3_2"/>
    <property type="match status" value="1"/>
</dbReference>
<accession>A0A8M8UZT1</accession>
<keyword evidence="10" id="KW-1185">Reference proteome</keyword>
<evidence type="ECO:0000256" key="1">
    <source>
        <dbReference type="ARBA" id="ARBA00001936"/>
    </source>
</evidence>
<dbReference type="Pfam" id="PF00636">
    <property type="entry name" value="Ribonuclease_3"/>
    <property type="match status" value="1"/>
</dbReference>
<evidence type="ECO:0000259" key="9">
    <source>
        <dbReference type="PROSITE" id="PS50142"/>
    </source>
</evidence>
<gene>
    <name evidence="11" type="primary">LOC105162743</name>
</gene>
<protein>
    <submittedName>
        <fullName evidence="11">Ribonuclease 3-like protein 3</fullName>
    </submittedName>
</protein>
<proteinExistence type="predicted"/>